<dbReference type="Proteomes" id="UP000031637">
    <property type="component" value="Chromosome"/>
</dbReference>
<name>W0SBG9_9PROT</name>
<dbReference type="HOGENOM" id="CLU_1748841_0_0_4"/>
<dbReference type="EMBL" id="AP012547">
    <property type="protein sequence ID" value="BAO28100.1"/>
    <property type="molecule type" value="Genomic_DNA"/>
</dbReference>
<evidence type="ECO:0000313" key="2">
    <source>
        <dbReference type="Proteomes" id="UP000031637"/>
    </source>
</evidence>
<dbReference type="KEGG" id="shd:SUTH_00284"/>
<accession>W0SBG9</accession>
<proteinExistence type="predicted"/>
<protein>
    <submittedName>
        <fullName evidence="1">Uncharacterized protein</fullName>
    </submittedName>
</protein>
<evidence type="ECO:0000313" key="1">
    <source>
        <dbReference type="EMBL" id="BAO28100.1"/>
    </source>
</evidence>
<dbReference type="AlphaFoldDB" id="W0SBG9"/>
<keyword evidence="2" id="KW-1185">Reference proteome</keyword>
<sequence>MTEFQRLDTGRLWSVMGWDQLTEFWKRIDPAAGWYLLAVGVSPAPTLCDAAAITAFIARIDALLRAEHHESYCGIVYADDLESPRLIKIYDPNNLGSSCGSSKNPPGPGWIMSRVEPDAIPASRPAPENRKRWWHGLLGDS</sequence>
<dbReference type="OrthoDB" id="9786540at2"/>
<gene>
    <name evidence="1" type="ORF">SUTH_00284</name>
</gene>
<organism evidence="1 2">
    <name type="scientific">Sulfuritalea hydrogenivorans sk43H</name>
    <dbReference type="NCBI Taxonomy" id="1223802"/>
    <lineage>
        <taxon>Bacteria</taxon>
        <taxon>Pseudomonadati</taxon>
        <taxon>Pseudomonadota</taxon>
        <taxon>Betaproteobacteria</taxon>
        <taxon>Nitrosomonadales</taxon>
        <taxon>Sterolibacteriaceae</taxon>
        <taxon>Sulfuritalea</taxon>
    </lineage>
</organism>
<dbReference type="RefSeq" id="WP_041096505.1">
    <property type="nucleotide sequence ID" value="NZ_AP012547.1"/>
</dbReference>
<dbReference type="STRING" id="1223802.SUTH_00284"/>
<reference evidence="1 2" key="1">
    <citation type="journal article" date="2014" name="Syst. Appl. Microbiol.">
        <title>Complete genomes of freshwater sulfur oxidizers Sulfuricella denitrificans skB26 and Sulfuritalea hydrogenivorans sk43H: genetic insights into the sulfur oxidation pathway of betaproteobacteria.</title>
        <authorList>
            <person name="Watanabe T."/>
            <person name="Kojima H."/>
            <person name="Fukui M."/>
        </authorList>
    </citation>
    <scope>NUCLEOTIDE SEQUENCE [LARGE SCALE GENOMIC DNA]</scope>
    <source>
        <strain evidence="1">DSM22779</strain>
    </source>
</reference>